<sequence>MPAEPESGQLRPLPAVAAPARSLEGSPPVTGPVTLGQGNWLVLSRVSFRSAADGVERDWEVVNRRGGPGGVAPGSGASVDAVDVIAVIRSSTDGGQGSIVLVVQFCVEFPSGLVDSADGGPEVAALRELREETGYVGTVESVGPPVCYEPGLTGSCTRAVAVRNERPIPTLEPGEWSLQTVVLPLNNLLGRLEGLRAPPNAAVRRRRRPLGFVAAVIAVTVGPMFPRL</sequence>
<protein>
    <recommendedName>
        <fullName evidence="2">Nudix hydrolase domain-containing protein</fullName>
    </recommendedName>
</protein>
<gene>
    <name evidence="3" type="ORF">BJ554DRAFT_6569</name>
</gene>
<dbReference type="AlphaFoldDB" id="A0A8H7ZXQ9"/>
<keyword evidence="4" id="KW-1185">Reference proteome</keyword>
<feature type="domain" description="Nudix hydrolase" evidence="2">
    <location>
        <begin position="77"/>
        <end position="202"/>
    </location>
</feature>
<dbReference type="InterPro" id="IPR015797">
    <property type="entry name" value="NUDIX_hydrolase-like_dom_sf"/>
</dbReference>
<keyword evidence="1" id="KW-0378">Hydrolase</keyword>
<dbReference type="GO" id="GO:0006753">
    <property type="term" value="P:nucleoside phosphate metabolic process"/>
    <property type="evidence" value="ECO:0007669"/>
    <property type="project" value="TreeGrafter"/>
</dbReference>
<proteinExistence type="predicted"/>
<dbReference type="Gene3D" id="3.90.79.10">
    <property type="entry name" value="Nucleoside Triphosphate Pyrophosphohydrolase"/>
    <property type="match status" value="1"/>
</dbReference>
<accession>A0A8H7ZXQ9</accession>
<dbReference type="PANTHER" id="PTHR11839">
    <property type="entry name" value="UDP/ADP-SUGAR PYROPHOSPHATASE"/>
    <property type="match status" value="1"/>
</dbReference>
<name>A0A8H7ZXQ9_9FUNG</name>
<dbReference type="GO" id="GO:0016787">
    <property type="term" value="F:hydrolase activity"/>
    <property type="evidence" value="ECO:0007669"/>
    <property type="project" value="UniProtKB-KW"/>
</dbReference>
<dbReference type="PROSITE" id="PS51462">
    <property type="entry name" value="NUDIX"/>
    <property type="match status" value="1"/>
</dbReference>
<evidence type="ECO:0000259" key="2">
    <source>
        <dbReference type="PROSITE" id="PS51462"/>
    </source>
</evidence>
<dbReference type="Pfam" id="PF00293">
    <property type="entry name" value="NUDIX"/>
    <property type="match status" value="1"/>
</dbReference>
<reference evidence="3 4" key="1">
    <citation type="journal article" name="Sci. Rep.">
        <title>Genome-scale phylogenetic analyses confirm Olpidium as the closest living zoosporic fungus to the non-flagellated, terrestrial fungi.</title>
        <authorList>
            <person name="Chang Y."/>
            <person name="Rochon D."/>
            <person name="Sekimoto S."/>
            <person name="Wang Y."/>
            <person name="Chovatia M."/>
            <person name="Sandor L."/>
            <person name="Salamov A."/>
            <person name="Grigoriev I.V."/>
            <person name="Stajich J.E."/>
            <person name="Spatafora J.W."/>
        </authorList>
    </citation>
    <scope>NUCLEOTIDE SEQUENCE [LARGE SCALE GENOMIC DNA]</scope>
    <source>
        <strain evidence="3">S191</strain>
    </source>
</reference>
<dbReference type="OrthoDB" id="10249920at2759"/>
<organism evidence="3 4">
    <name type="scientific">Olpidium bornovanus</name>
    <dbReference type="NCBI Taxonomy" id="278681"/>
    <lineage>
        <taxon>Eukaryota</taxon>
        <taxon>Fungi</taxon>
        <taxon>Fungi incertae sedis</taxon>
        <taxon>Olpidiomycota</taxon>
        <taxon>Olpidiomycotina</taxon>
        <taxon>Olpidiomycetes</taxon>
        <taxon>Olpidiales</taxon>
        <taxon>Olpidiaceae</taxon>
        <taxon>Olpidium</taxon>
    </lineage>
</organism>
<dbReference type="GO" id="GO:0019693">
    <property type="term" value="P:ribose phosphate metabolic process"/>
    <property type="evidence" value="ECO:0007669"/>
    <property type="project" value="TreeGrafter"/>
</dbReference>
<dbReference type="Proteomes" id="UP000673691">
    <property type="component" value="Unassembled WGS sequence"/>
</dbReference>
<dbReference type="SUPFAM" id="SSF55811">
    <property type="entry name" value="Nudix"/>
    <property type="match status" value="1"/>
</dbReference>
<evidence type="ECO:0000313" key="4">
    <source>
        <dbReference type="Proteomes" id="UP000673691"/>
    </source>
</evidence>
<dbReference type="EMBL" id="JAEFCI010003924">
    <property type="protein sequence ID" value="KAG5461262.1"/>
    <property type="molecule type" value="Genomic_DNA"/>
</dbReference>
<evidence type="ECO:0000313" key="3">
    <source>
        <dbReference type="EMBL" id="KAG5461262.1"/>
    </source>
</evidence>
<dbReference type="InterPro" id="IPR000086">
    <property type="entry name" value="NUDIX_hydrolase_dom"/>
</dbReference>
<dbReference type="PANTHER" id="PTHR11839:SF1">
    <property type="entry name" value="ADP-SUGAR PYROPHOSPHATASE"/>
    <property type="match status" value="1"/>
</dbReference>
<comment type="caution">
    <text evidence="3">The sequence shown here is derived from an EMBL/GenBank/DDBJ whole genome shotgun (WGS) entry which is preliminary data.</text>
</comment>
<evidence type="ECO:0000256" key="1">
    <source>
        <dbReference type="ARBA" id="ARBA00022801"/>
    </source>
</evidence>